<gene>
    <name evidence="2" type="ORF">WUBG_13560</name>
</gene>
<accession>J9EEW7</accession>
<proteinExistence type="predicted"/>
<dbReference type="Proteomes" id="UP000004810">
    <property type="component" value="Unassembled WGS sequence"/>
</dbReference>
<sequence>ELHPIVSHLRNLNCYNRPDYTMIHKCFLKLIKRIDVHYDDRYDWESDLQVQYVLKHRKKRPEYEHAEEFFASDPIKVNGPPPAELNMRRSSE</sequence>
<organism evidence="2 3">
    <name type="scientific">Wuchereria bancrofti</name>
    <dbReference type="NCBI Taxonomy" id="6293"/>
    <lineage>
        <taxon>Eukaryota</taxon>
        <taxon>Metazoa</taxon>
        <taxon>Ecdysozoa</taxon>
        <taxon>Nematoda</taxon>
        <taxon>Chromadorea</taxon>
        <taxon>Rhabditida</taxon>
        <taxon>Spirurina</taxon>
        <taxon>Spiruromorpha</taxon>
        <taxon>Filarioidea</taxon>
        <taxon>Onchocercidae</taxon>
        <taxon>Wuchereria</taxon>
    </lineage>
</organism>
<feature type="region of interest" description="Disordered" evidence="1">
    <location>
        <begin position="73"/>
        <end position="92"/>
    </location>
</feature>
<evidence type="ECO:0000256" key="1">
    <source>
        <dbReference type="SAM" id="MobiDB-lite"/>
    </source>
</evidence>
<evidence type="ECO:0000313" key="2">
    <source>
        <dbReference type="EMBL" id="EJW75532.1"/>
    </source>
</evidence>
<evidence type="ECO:0000313" key="3">
    <source>
        <dbReference type="Proteomes" id="UP000004810"/>
    </source>
</evidence>
<reference evidence="3" key="1">
    <citation type="submission" date="2012-08" db="EMBL/GenBank/DDBJ databases">
        <title>The Genome Sequence of Wuchereria bancrofti.</title>
        <authorList>
            <person name="Nutman T.B."/>
            <person name="Fink D.L."/>
            <person name="Russ C."/>
            <person name="Young S."/>
            <person name="Zeng Q."/>
            <person name="Koehrsen M."/>
            <person name="Alvarado L."/>
            <person name="Berlin A."/>
            <person name="Chapman S.B."/>
            <person name="Chen Z."/>
            <person name="Freedman E."/>
            <person name="Gellesch M."/>
            <person name="Goldberg J."/>
            <person name="Griggs A."/>
            <person name="Gujja S."/>
            <person name="Heilman E.R."/>
            <person name="Heiman D."/>
            <person name="Hepburn T."/>
            <person name="Howarth C."/>
            <person name="Jen D."/>
            <person name="Larson L."/>
            <person name="Lewis B."/>
            <person name="Mehta T."/>
            <person name="Park D."/>
            <person name="Pearson M."/>
            <person name="Roberts A."/>
            <person name="Saif S."/>
            <person name="Shea T."/>
            <person name="Shenoy N."/>
            <person name="Sisk P."/>
            <person name="Stolte C."/>
            <person name="Sykes S."/>
            <person name="Walk T."/>
            <person name="White J."/>
            <person name="Yandava C."/>
            <person name="Haas B."/>
            <person name="Henn M.R."/>
            <person name="Nusbaum C."/>
            <person name="Birren B."/>
        </authorList>
    </citation>
    <scope>NUCLEOTIDE SEQUENCE [LARGE SCALE GENOMIC DNA]</scope>
    <source>
        <strain evidence="3">NA</strain>
    </source>
</reference>
<name>J9EEW7_WUCBA</name>
<comment type="caution">
    <text evidence="2">The sequence shown here is derived from an EMBL/GenBank/DDBJ whole genome shotgun (WGS) entry which is preliminary data.</text>
</comment>
<dbReference type="AlphaFoldDB" id="J9EEW7"/>
<dbReference type="Gene3D" id="1.10.510.10">
    <property type="entry name" value="Transferase(Phosphotransferase) domain 1"/>
    <property type="match status" value="1"/>
</dbReference>
<dbReference type="EMBL" id="ADBV01010420">
    <property type="protein sequence ID" value="EJW75532.1"/>
    <property type="molecule type" value="Genomic_DNA"/>
</dbReference>
<protein>
    <submittedName>
        <fullName evidence="2">Uncharacterized protein</fullName>
    </submittedName>
</protein>
<feature type="non-terminal residue" evidence="2">
    <location>
        <position position="1"/>
    </location>
</feature>